<name>A0A158IBH7_9BURK</name>
<accession>A0A158IBH7</accession>
<organism evidence="1 2">
    <name type="scientific">Caballeronia udeis</name>
    <dbReference type="NCBI Taxonomy" id="1232866"/>
    <lineage>
        <taxon>Bacteria</taxon>
        <taxon>Pseudomonadati</taxon>
        <taxon>Pseudomonadota</taxon>
        <taxon>Betaproteobacteria</taxon>
        <taxon>Burkholderiales</taxon>
        <taxon>Burkholderiaceae</taxon>
        <taxon>Caballeronia</taxon>
    </lineage>
</organism>
<evidence type="ECO:0000313" key="1">
    <source>
        <dbReference type="EMBL" id="SAL53928.1"/>
    </source>
</evidence>
<evidence type="ECO:0000313" key="2">
    <source>
        <dbReference type="Proteomes" id="UP000054683"/>
    </source>
</evidence>
<reference evidence="1 2" key="1">
    <citation type="submission" date="2016-01" db="EMBL/GenBank/DDBJ databases">
        <authorList>
            <person name="Oliw E.H."/>
        </authorList>
    </citation>
    <scope>NUCLEOTIDE SEQUENCE [LARGE SCALE GENOMIC DNA]</scope>
    <source>
        <strain evidence="1">LMG 27134</strain>
    </source>
</reference>
<dbReference type="OrthoDB" id="9156966at2"/>
<protein>
    <submittedName>
        <fullName evidence="1">Uncharacterized protein</fullName>
    </submittedName>
</protein>
<dbReference type="AlphaFoldDB" id="A0A158IBH7"/>
<dbReference type="InterPro" id="IPR053773">
    <property type="entry name" value="Vpar_1526-like"/>
</dbReference>
<dbReference type="RefSeq" id="WP_062090053.1">
    <property type="nucleotide sequence ID" value="NZ_FCOK02000047.1"/>
</dbReference>
<dbReference type="Proteomes" id="UP000054683">
    <property type="component" value="Unassembled WGS sequence"/>
</dbReference>
<proteinExistence type="predicted"/>
<dbReference type="EMBL" id="FCOK02000047">
    <property type="protein sequence ID" value="SAL53928.1"/>
    <property type="molecule type" value="Genomic_DNA"/>
</dbReference>
<dbReference type="NCBIfam" id="NF045477">
    <property type="entry name" value="LPO_1073_dom"/>
    <property type="match status" value="1"/>
</dbReference>
<sequence>MLSRDQSQKASDGSTAIQAAGNVTVVQVGPSYEQIKEMALDIFRANFYEMAGQAKEIARARAEEITEEFLSKLQKESPENFKKADDPDFQYALFTVQREYARSGDKELGDLLVDLLCDRSKQQERNILQIVLNESLNTAPKLTAQQLAVLTVIFLFGYTRNLGSVSHDVLGAYLDKHRSLFSGKLVENQATFQHLEFAGCGTTGVVMRQLPDVFSNEYRTLFAKGFGAELIAEKSISIGQDIRFFIPCINDGTKIQVRQLSLADLEGEFRRFGIGEHDKQAITHLFHLNVMDASEVRSKVIEIRPYMEELFDVWARSSMVNFGLTSVGIAIAHANVKRLIGEFANLSIWIN</sequence>
<gene>
    <name evidence="1" type="ORF">AWB69_05705</name>
</gene>